<name>A0AAD5YYI2_9AGAR</name>
<feature type="compositionally biased region" description="Polar residues" evidence="2">
    <location>
        <begin position="716"/>
        <end position="726"/>
    </location>
</feature>
<protein>
    <recommendedName>
        <fullName evidence="3">Nephrocystin 3-like N-terminal domain-containing protein</fullName>
    </recommendedName>
</protein>
<accession>A0AAD5YYI2</accession>
<evidence type="ECO:0000259" key="3">
    <source>
        <dbReference type="Pfam" id="PF24883"/>
    </source>
</evidence>
<organism evidence="4 5">
    <name type="scientific">Leucocoprinus birnbaumii</name>
    <dbReference type="NCBI Taxonomy" id="56174"/>
    <lineage>
        <taxon>Eukaryota</taxon>
        <taxon>Fungi</taxon>
        <taxon>Dikarya</taxon>
        <taxon>Basidiomycota</taxon>
        <taxon>Agaricomycotina</taxon>
        <taxon>Agaricomycetes</taxon>
        <taxon>Agaricomycetidae</taxon>
        <taxon>Agaricales</taxon>
        <taxon>Agaricineae</taxon>
        <taxon>Agaricaceae</taxon>
        <taxon>Leucocoprinus</taxon>
    </lineage>
</organism>
<dbReference type="InterPro" id="IPR027417">
    <property type="entry name" value="P-loop_NTPase"/>
</dbReference>
<feature type="region of interest" description="Disordered" evidence="2">
    <location>
        <begin position="706"/>
        <end position="739"/>
    </location>
</feature>
<evidence type="ECO:0000256" key="2">
    <source>
        <dbReference type="SAM" id="MobiDB-lite"/>
    </source>
</evidence>
<keyword evidence="1" id="KW-0677">Repeat</keyword>
<dbReference type="AlphaFoldDB" id="A0AAD5YYI2"/>
<feature type="region of interest" description="Disordered" evidence="2">
    <location>
        <begin position="755"/>
        <end position="798"/>
    </location>
</feature>
<gene>
    <name evidence="4" type="ORF">NP233_g3176</name>
</gene>
<dbReference type="Pfam" id="PF24883">
    <property type="entry name" value="NPHP3_N"/>
    <property type="match status" value="1"/>
</dbReference>
<dbReference type="EMBL" id="JANIEX010000148">
    <property type="protein sequence ID" value="KAJ3572291.1"/>
    <property type="molecule type" value="Genomic_DNA"/>
</dbReference>
<dbReference type="SUPFAM" id="SSF52540">
    <property type="entry name" value="P-loop containing nucleoside triphosphate hydrolases"/>
    <property type="match status" value="1"/>
</dbReference>
<comment type="caution">
    <text evidence="4">The sequence shown here is derived from an EMBL/GenBank/DDBJ whole genome shotgun (WGS) entry which is preliminary data.</text>
</comment>
<reference evidence="4" key="1">
    <citation type="submission" date="2022-07" db="EMBL/GenBank/DDBJ databases">
        <title>Genome Sequence of Leucocoprinus birnbaumii.</title>
        <authorList>
            <person name="Buettner E."/>
        </authorList>
    </citation>
    <scope>NUCLEOTIDE SEQUENCE</scope>
    <source>
        <strain evidence="4">VT141</strain>
    </source>
</reference>
<evidence type="ECO:0000313" key="5">
    <source>
        <dbReference type="Proteomes" id="UP001213000"/>
    </source>
</evidence>
<proteinExistence type="predicted"/>
<evidence type="ECO:0000313" key="4">
    <source>
        <dbReference type="EMBL" id="KAJ3572291.1"/>
    </source>
</evidence>
<feature type="domain" description="Nephrocystin 3-like N-terminal" evidence="3">
    <location>
        <begin position="67"/>
        <end position="228"/>
    </location>
</feature>
<evidence type="ECO:0000256" key="1">
    <source>
        <dbReference type="ARBA" id="ARBA00022737"/>
    </source>
</evidence>
<dbReference type="InterPro" id="IPR056884">
    <property type="entry name" value="NPHP3-like_N"/>
</dbReference>
<feature type="compositionally biased region" description="Polar residues" evidence="2">
    <location>
        <begin position="759"/>
        <end position="768"/>
    </location>
</feature>
<sequence length="798" mass="89498">MSHFSGAHDVVVTGSEFIGQQTNHINIGRSGIDLLLEASTPEAAVDAVERNYAPSCFPGTRDQYIEDITNWATSSSIDRPPIYWMKGPAGVGKSAIAQTSVLKVKKAGYLGAAFFFSVNGRQDDHTRFFPSLAYQLSTILPAYTEILDKRVLSDKTIFRKTMKSQFEALVVDPLRRLEALGKEVLRKAVFVDGLDECKDKDAQAEIIEIIASSVRAQSTPFQWAIFSREEPWISSTFALPHISPHCHVVFLPISRDTDQEIEAYLRGEFKNILRRRLGNMGLSSPWPIDEDIQKLVDAAAGLFAYAATILRFIDSHSHSRFRETLQSVLDNIVNPRPPSLPMFANLDRLYTLILQGVPTDIASSTNFLLYEMTLWPSTNPLIVATICNELRISEAVFKIICCYLHAVLAYHVPPVQPSEILAWDIGPRCSFLEQDISFKRNAALRDQLHKIHGSIRFLHKSFYDFLRDRKRSGSTFNRDGIFAQLRLHHYNQHLRLTPLYDFRGSKLELASDTGASDPSLLLPWPSGIGAMEEFDFRKVLVASGMIRQREWEYWSFPDINFQRGDEVLFQCCSSDIYDYMGVSLLQWALEVEKLNIVTPFHPHRTSSISTSTQGSSSQSNLSRQHGLHTVGLGEKSMIWYWEYDDENHRFYGFQTLEYEKTMRIFESERHKMWDASWAPPPSLLGSIETDKSISLLPPSNNHLDPLLSSPSSSTSGIVANHSSCLNSRDGRTSASSAAKKTVATTIVHSNYVNAKARAGSSSRHTPASGSRKPGGSAPASRNSGRPQEGQKSAKPAWR</sequence>
<dbReference type="PANTHER" id="PTHR10039:SF5">
    <property type="entry name" value="NACHT DOMAIN-CONTAINING PROTEIN"/>
    <property type="match status" value="1"/>
</dbReference>
<keyword evidence="5" id="KW-1185">Reference proteome</keyword>
<dbReference type="PANTHER" id="PTHR10039">
    <property type="entry name" value="AMELOGENIN"/>
    <property type="match status" value="1"/>
</dbReference>
<feature type="compositionally biased region" description="Low complexity" evidence="2">
    <location>
        <begin position="706"/>
        <end position="715"/>
    </location>
</feature>
<dbReference type="Proteomes" id="UP001213000">
    <property type="component" value="Unassembled WGS sequence"/>
</dbReference>